<dbReference type="AlphaFoldDB" id="D3ENF0"/>
<organism evidence="3">
    <name type="scientific">Atelocyanobacterium thalassa (isolate ALOHA)</name>
    <dbReference type="NCBI Taxonomy" id="1453429"/>
    <lineage>
        <taxon>Bacteria</taxon>
        <taxon>Bacillati</taxon>
        <taxon>Cyanobacteriota</taxon>
        <taxon>Cyanophyceae</taxon>
        <taxon>Oscillatoriophycideae</taxon>
        <taxon>Chroococcales</taxon>
        <taxon>Aphanothecaceae</taxon>
        <taxon>Candidatus Atelocyanobacterium</taxon>
        <taxon>Candidatus Atelocyanobacterium thalassae</taxon>
    </lineage>
</organism>
<dbReference type="OrthoDB" id="486490at2"/>
<feature type="transmembrane region" description="Helical" evidence="1">
    <location>
        <begin position="44"/>
        <end position="63"/>
    </location>
</feature>
<reference evidence="2 3" key="1">
    <citation type="journal article" date="2010" name="Nature">
        <title>Metabolic streamlining in an open-ocean nitrogen-fixing cyanobacterium.</title>
        <authorList>
            <person name="Tripp H.J."/>
            <person name="Bench S.R."/>
            <person name="Turk K.A."/>
            <person name="Foster R.A."/>
            <person name="Desany B.A."/>
            <person name="Niazi F."/>
            <person name="Affourtit J.P."/>
            <person name="Zehr J.P."/>
        </authorList>
    </citation>
    <scope>NUCLEOTIDE SEQUENCE [LARGE SCALE GENOMIC DNA]</scope>
    <source>
        <strain evidence="3">ALOHA</strain>
    </source>
</reference>
<protein>
    <submittedName>
        <fullName evidence="2">Uncharacterized protein</fullName>
    </submittedName>
</protein>
<accession>D3ENF0</accession>
<feature type="transmembrane region" description="Helical" evidence="1">
    <location>
        <begin position="20"/>
        <end position="38"/>
    </location>
</feature>
<evidence type="ECO:0000256" key="1">
    <source>
        <dbReference type="SAM" id="Phobius"/>
    </source>
</evidence>
<proteinExistence type="predicted"/>
<dbReference type="PATRIC" id="fig|713887.8.peg.238"/>
<gene>
    <name evidence="2" type="ordered locus">UCYN_02550</name>
</gene>
<keyword evidence="3" id="KW-1185">Reference proteome</keyword>
<dbReference type="RefSeq" id="WP_012953665.1">
    <property type="nucleotide sequence ID" value="NC_013771.1"/>
</dbReference>
<dbReference type="KEGG" id="cyu:UCYN_02550"/>
<dbReference type="HOGENOM" id="CLU_163200_0_0_3"/>
<name>D3ENF0_ATETH</name>
<dbReference type="EMBL" id="CP001842">
    <property type="protein sequence ID" value="ADB95000.1"/>
    <property type="molecule type" value="Genomic_DNA"/>
</dbReference>
<sequence length="128" mass="14366">MNSYSSRLLWLKNFSPGCFVNLLLLTFLLGLAGLSWIINGLLMILGIIIITPVIALLIFKWWLKNNLVYGHCPVCNSELTSFRNTESYCLNCGEALQIKNGEFHCITSVDTVDVEIVDSYDNQIESSS</sequence>
<dbReference type="Proteomes" id="UP000001405">
    <property type="component" value="Chromosome"/>
</dbReference>
<keyword evidence="1" id="KW-0472">Membrane</keyword>
<keyword evidence="1" id="KW-1133">Transmembrane helix</keyword>
<evidence type="ECO:0000313" key="3">
    <source>
        <dbReference type="Proteomes" id="UP000001405"/>
    </source>
</evidence>
<keyword evidence="1" id="KW-0812">Transmembrane</keyword>
<evidence type="ECO:0000313" key="2">
    <source>
        <dbReference type="EMBL" id="ADB95000.1"/>
    </source>
</evidence>
<dbReference type="STRING" id="1453429.UCYN_02550"/>